<dbReference type="AlphaFoldDB" id="A0A0A9A0I0"/>
<sequence>MGVLLSYEFCSGYVRDKWGSILPLVFSRDRDRQKDMFQLIVVWLFDILYC</sequence>
<name>A0A0A9A0I0_ARUDO</name>
<evidence type="ECO:0000313" key="1">
    <source>
        <dbReference type="EMBL" id="JAD40547.1"/>
    </source>
</evidence>
<protein>
    <submittedName>
        <fullName evidence="1">Uncharacterized protein</fullName>
    </submittedName>
</protein>
<proteinExistence type="predicted"/>
<reference evidence="1" key="1">
    <citation type="submission" date="2014-09" db="EMBL/GenBank/DDBJ databases">
        <authorList>
            <person name="Magalhaes I.L.F."/>
            <person name="Oliveira U."/>
            <person name="Santos F.R."/>
            <person name="Vidigal T.H.D.A."/>
            <person name="Brescovit A.D."/>
            <person name="Santos A.J."/>
        </authorList>
    </citation>
    <scope>NUCLEOTIDE SEQUENCE</scope>
    <source>
        <tissue evidence="1">Shoot tissue taken approximately 20 cm above the soil surface</tissue>
    </source>
</reference>
<dbReference type="EMBL" id="GBRH01257348">
    <property type="protein sequence ID" value="JAD40547.1"/>
    <property type="molecule type" value="Transcribed_RNA"/>
</dbReference>
<organism evidence="1">
    <name type="scientific">Arundo donax</name>
    <name type="common">Giant reed</name>
    <name type="synonym">Donax arundinaceus</name>
    <dbReference type="NCBI Taxonomy" id="35708"/>
    <lineage>
        <taxon>Eukaryota</taxon>
        <taxon>Viridiplantae</taxon>
        <taxon>Streptophyta</taxon>
        <taxon>Embryophyta</taxon>
        <taxon>Tracheophyta</taxon>
        <taxon>Spermatophyta</taxon>
        <taxon>Magnoliopsida</taxon>
        <taxon>Liliopsida</taxon>
        <taxon>Poales</taxon>
        <taxon>Poaceae</taxon>
        <taxon>PACMAD clade</taxon>
        <taxon>Arundinoideae</taxon>
        <taxon>Arundineae</taxon>
        <taxon>Arundo</taxon>
    </lineage>
</organism>
<reference evidence="1" key="2">
    <citation type="journal article" date="2015" name="Data Brief">
        <title>Shoot transcriptome of the giant reed, Arundo donax.</title>
        <authorList>
            <person name="Barrero R.A."/>
            <person name="Guerrero F.D."/>
            <person name="Moolhuijzen P."/>
            <person name="Goolsby J.A."/>
            <person name="Tidwell J."/>
            <person name="Bellgard S.E."/>
            <person name="Bellgard M.I."/>
        </authorList>
    </citation>
    <scope>NUCLEOTIDE SEQUENCE</scope>
    <source>
        <tissue evidence="1">Shoot tissue taken approximately 20 cm above the soil surface</tissue>
    </source>
</reference>
<accession>A0A0A9A0I0</accession>